<reference evidence="3 4" key="1">
    <citation type="submission" date="2019-05" db="EMBL/GenBank/DDBJ databases">
        <title>Another draft genome of Portunus trituberculatus and its Hox gene families provides insights of decapod evolution.</title>
        <authorList>
            <person name="Jeong J.-H."/>
            <person name="Song I."/>
            <person name="Kim S."/>
            <person name="Choi T."/>
            <person name="Kim D."/>
            <person name="Ryu S."/>
            <person name="Kim W."/>
        </authorList>
    </citation>
    <scope>NUCLEOTIDE SEQUENCE [LARGE SCALE GENOMIC DNA]</scope>
    <source>
        <tissue evidence="3">Muscle</tissue>
    </source>
</reference>
<evidence type="ECO:0000313" key="3">
    <source>
        <dbReference type="EMBL" id="MPC27695.1"/>
    </source>
</evidence>
<dbReference type="AlphaFoldDB" id="A0A5B7E2Q5"/>
<keyword evidence="4" id="KW-1185">Reference proteome</keyword>
<accession>A0A5B7E2Q5</accession>
<evidence type="ECO:0000256" key="2">
    <source>
        <dbReference type="SAM" id="Phobius"/>
    </source>
</evidence>
<feature type="compositionally biased region" description="Basic and acidic residues" evidence="1">
    <location>
        <begin position="133"/>
        <end position="143"/>
    </location>
</feature>
<feature type="transmembrane region" description="Helical" evidence="2">
    <location>
        <begin position="33"/>
        <end position="56"/>
    </location>
</feature>
<dbReference type="OrthoDB" id="6368873at2759"/>
<keyword evidence="2" id="KW-1133">Transmembrane helix</keyword>
<gene>
    <name evidence="3" type="ORF">E2C01_020874</name>
</gene>
<evidence type="ECO:0000313" key="4">
    <source>
        <dbReference type="Proteomes" id="UP000324222"/>
    </source>
</evidence>
<name>A0A5B7E2Q5_PORTR</name>
<protein>
    <submittedName>
        <fullName evidence="3">Uncharacterized protein</fullName>
    </submittedName>
</protein>
<evidence type="ECO:0000256" key="1">
    <source>
        <dbReference type="SAM" id="MobiDB-lite"/>
    </source>
</evidence>
<dbReference type="Proteomes" id="UP000324222">
    <property type="component" value="Unassembled WGS sequence"/>
</dbReference>
<keyword evidence="2" id="KW-0812">Transmembrane</keyword>
<dbReference type="EMBL" id="VSRR010001790">
    <property type="protein sequence ID" value="MPC27695.1"/>
    <property type="molecule type" value="Genomic_DNA"/>
</dbReference>
<feature type="region of interest" description="Disordered" evidence="1">
    <location>
        <begin position="118"/>
        <end position="143"/>
    </location>
</feature>
<sequence>MAGEETVFISVEPTSLSLPQVVEWAASLHWWEWLIMAKAILLFWVINITVILPSLYMQVMLYTDEMTSRHNPAAVAWLWEGHHLLSRAVKYTSNLTPADRIQNRRLRRVKNSFLHARRRRKRAQTGINQNLTEKTHQDAKGSA</sequence>
<organism evidence="3 4">
    <name type="scientific">Portunus trituberculatus</name>
    <name type="common">Swimming crab</name>
    <name type="synonym">Neptunus trituberculatus</name>
    <dbReference type="NCBI Taxonomy" id="210409"/>
    <lineage>
        <taxon>Eukaryota</taxon>
        <taxon>Metazoa</taxon>
        <taxon>Ecdysozoa</taxon>
        <taxon>Arthropoda</taxon>
        <taxon>Crustacea</taxon>
        <taxon>Multicrustacea</taxon>
        <taxon>Malacostraca</taxon>
        <taxon>Eumalacostraca</taxon>
        <taxon>Eucarida</taxon>
        <taxon>Decapoda</taxon>
        <taxon>Pleocyemata</taxon>
        <taxon>Brachyura</taxon>
        <taxon>Eubrachyura</taxon>
        <taxon>Portunoidea</taxon>
        <taxon>Portunidae</taxon>
        <taxon>Portuninae</taxon>
        <taxon>Portunus</taxon>
    </lineage>
</organism>
<comment type="caution">
    <text evidence="3">The sequence shown here is derived from an EMBL/GenBank/DDBJ whole genome shotgun (WGS) entry which is preliminary data.</text>
</comment>
<keyword evidence="2" id="KW-0472">Membrane</keyword>
<proteinExistence type="predicted"/>